<gene>
    <name evidence="2" type="ORF">CRE_30388</name>
</gene>
<dbReference type="EMBL" id="DS268535">
    <property type="protein sequence ID" value="EFO87413.1"/>
    <property type="molecule type" value="Genomic_DNA"/>
</dbReference>
<dbReference type="RefSeq" id="XP_003096176.2">
    <property type="nucleotide sequence ID" value="XM_003096128.2"/>
</dbReference>
<dbReference type="InParanoid" id="E3N606"/>
<reference evidence="2" key="1">
    <citation type="submission" date="2007-07" db="EMBL/GenBank/DDBJ databases">
        <title>PCAP assembly of the Caenorhabditis remanei genome.</title>
        <authorList>
            <consortium name="The Caenorhabditis remanei Sequencing Consortium"/>
            <person name="Wilson R.K."/>
        </authorList>
    </citation>
    <scope>NUCLEOTIDE SEQUENCE [LARGE SCALE GENOMIC DNA]</scope>
    <source>
        <strain evidence="2">PB4641</strain>
    </source>
</reference>
<feature type="signal peptide" evidence="1">
    <location>
        <begin position="1"/>
        <end position="22"/>
    </location>
</feature>
<dbReference type="KEGG" id="crq:GCK72_012557"/>
<dbReference type="Gene3D" id="3.40.33.10">
    <property type="entry name" value="CAP"/>
    <property type="match status" value="1"/>
</dbReference>
<dbReference type="GeneID" id="9808346"/>
<sequence>MASCWVIFITLLMACSIRFGCSAPILSKREASKEFIESSVVQVNDWRSSFAETAEIANMNELVWDKELERKASKMTCHRMVTGPDYSVAVIPTEQSVLSSIRYLESFLNLFTPTQTKMGCFEFQPPCAGAMGVCLLGPKKKSKNQNDIIKGEPGSACPGETRTDGLCVMDGADVTP</sequence>
<dbReference type="SUPFAM" id="SSF55797">
    <property type="entry name" value="PR-1-like"/>
    <property type="match status" value="2"/>
</dbReference>
<keyword evidence="1" id="KW-0732">Signal</keyword>
<evidence type="ECO:0008006" key="4">
    <source>
        <dbReference type="Google" id="ProtNLM"/>
    </source>
</evidence>
<organism evidence="3">
    <name type="scientific">Caenorhabditis remanei</name>
    <name type="common">Caenorhabditis vulgaris</name>
    <dbReference type="NCBI Taxonomy" id="31234"/>
    <lineage>
        <taxon>Eukaryota</taxon>
        <taxon>Metazoa</taxon>
        <taxon>Ecdysozoa</taxon>
        <taxon>Nematoda</taxon>
        <taxon>Chromadorea</taxon>
        <taxon>Rhabditida</taxon>
        <taxon>Rhabditina</taxon>
        <taxon>Rhabditomorpha</taxon>
        <taxon>Rhabditoidea</taxon>
        <taxon>Rhabditidae</taxon>
        <taxon>Peloderinae</taxon>
        <taxon>Caenorhabditis</taxon>
    </lineage>
</organism>
<dbReference type="CTD" id="9808346"/>
<dbReference type="FunCoup" id="E3N606">
    <property type="interactions" value="583"/>
</dbReference>
<dbReference type="InterPro" id="IPR035940">
    <property type="entry name" value="CAP_sf"/>
</dbReference>
<evidence type="ECO:0000313" key="3">
    <source>
        <dbReference type="Proteomes" id="UP000008281"/>
    </source>
</evidence>
<dbReference type="OrthoDB" id="5907550at2759"/>
<name>E3N606_CAERE</name>
<feature type="chain" id="PRO_5003176034" description="SCP domain-containing protein" evidence="1">
    <location>
        <begin position="23"/>
        <end position="176"/>
    </location>
</feature>
<evidence type="ECO:0000256" key="1">
    <source>
        <dbReference type="SAM" id="SignalP"/>
    </source>
</evidence>
<proteinExistence type="predicted"/>
<accession>E3N606</accession>
<keyword evidence="3" id="KW-1185">Reference proteome</keyword>
<dbReference type="AlphaFoldDB" id="E3N606"/>
<protein>
    <recommendedName>
        <fullName evidence="4">SCP domain-containing protein</fullName>
    </recommendedName>
</protein>
<dbReference type="HOGENOM" id="CLU_086463_4_0_1"/>
<evidence type="ECO:0000313" key="2">
    <source>
        <dbReference type="EMBL" id="EFO87413.1"/>
    </source>
</evidence>
<dbReference type="Proteomes" id="UP000008281">
    <property type="component" value="Unassembled WGS sequence"/>
</dbReference>